<dbReference type="Proteomes" id="UP000694724">
    <property type="component" value="Unplaced"/>
</dbReference>
<organism evidence="1 2">
    <name type="scientific">Sus scrofa</name>
    <name type="common">Pig</name>
    <dbReference type="NCBI Taxonomy" id="9823"/>
    <lineage>
        <taxon>Eukaryota</taxon>
        <taxon>Metazoa</taxon>
        <taxon>Chordata</taxon>
        <taxon>Craniata</taxon>
        <taxon>Vertebrata</taxon>
        <taxon>Euteleostomi</taxon>
        <taxon>Mammalia</taxon>
        <taxon>Eutheria</taxon>
        <taxon>Laurasiatheria</taxon>
        <taxon>Artiodactyla</taxon>
        <taxon>Suina</taxon>
        <taxon>Suidae</taxon>
        <taxon>Sus</taxon>
    </lineage>
</organism>
<proteinExistence type="predicted"/>
<protein>
    <recommendedName>
        <fullName evidence="3">DUF1725 domain-containing protein</fullName>
    </recommendedName>
</protein>
<evidence type="ECO:0000313" key="1">
    <source>
        <dbReference type="Ensembl" id="ENSSSCP00055049540.1"/>
    </source>
</evidence>
<dbReference type="Ensembl" id="ENSSSCT00055061716.1">
    <property type="protein sequence ID" value="ENSSSCP00055049540.1"/>
    <property type="gene ID" value="ENSSSCG00055030929.1"/>
</dbReference>
<evidence type="ECO:0000313" key="2">
    <source>
        <dbReference type="Proteomes" id="UP000694724"/>
    </source>
</evidence>
<accession>A0A8D1S9I5</accession>
<reference evidence="1" key="1">
    <citation type="submission" date="2025-08" db="UniProtKB">
        <authorList>
            <consortium name="Ensembl"/>
        </authorList>
    </citation>
    <scope>IDENTIFICATION</scope>
</reference>
<name>A0A8D1S9I5_PIG</name>
<dbReference type="AlphaFoldDB" id="A0A8D1S9I5"/>
<sequence length="119" mass="14610">MFIATLFTISKTWKQPKCPLIDEWIKMWYIYTMEYYSVIKKKKIMPFTATWTELEILKISEISQRKKDKYHIISLMCGIYYMTQNEPIYRKETNSWTWRTDLCLTRVWEKEWDGLGVWG</sequence>
<evidence type="ECO:0008006" key="3">
    <source>
        <dbReference type="Google" id="ProtNLM"/>
    </source>
</evidence>